<protein>
    <submittedName>
        <fullName evidence="2">Ribosomal protein S18 acetylase RimI-like enzyme</fullName>
    </submittedName>
</protein>
<accession>A0ABR6NKZ1</accession>
<comment type="caution">
    <text evidence="2">The sequence shown here is derived from an EMBL/GenBank/DDBJ whole genome shotgun (WGS) entry which is preliminary data.</text>
</comment>
<reference evidence="2 3" key="1">
    <citation type="submission" date="2020-08" db="EMBL/GenBank/DDBJ databases">
        <title>Exploring microbial biodiversity for novel pathways involved in the catabolism of aromatic compounds derived from lignin.</title>
        <authorList>
            <person name="Elkins J."/>
        </authorList>
    </citation>
    <scope>NUCLEOTIDE SEQUENCE [LARGE SCALE GENOMIC DNA]</scope>
    <source>
        <strain evidence="2 3">B1D3A</strain>
    </source>
</reference>
<proteinExistence type="predicted"/>
<dbReference type="RefSeq" id="WP_184156658.1">
    <property type="nucleotide sequence ID" value="NZ_JACHKA010000001.1"/>
</dbReference>
<gene>
    <name evidence="2" type="ORF">HNP60_003920</name>
</gene>
<evidence type="ECO:0000313" key="3">
    <source>
        <dbReference type="Proteomes" id="UP001138540"/>
    </source>
</evidence>
<name>A0ABR6NKZ1_9SPHN</name>
<evidence type="ECO:0000259" key="1">
    <source>
        <dbReference type="PROSITE" id="PS51186"/>
    </source>
</evidence>
<dbReference type="Gene3D" id="3.40.630.30">
    <property type="match status" value="1"/>
</dbReference>
<dbReference type="CDD" id="cd04301">
    <property type="entry name" value="NAT_SF"/>
    <property type="match status" value="1"/>
</dbReference>
<dbReference type="InterPro" id="IPR000182">
    <property type="entry name" value="GNAT_dom"/>
</dbReference>
<dbReference type="Pfam" id="PF00583">
    <property type="entry name" value="Acetyltransf_1"/>
    <property type="match status" value="1"/>
</dbReference>
<dbReference type="InterPro" id="IPR016181">
    <property type="entry name" value="Acyl_CoA_acyltransferase"/>
</dbReference>
<dbReference type="EMBL" id="JACHKA010000001">
    <property type="protein sequence ID" value="MBB5987946.1"/>
    <property type="molecule type" value="Genomic_DNA"/>
</dbReference>
<organism evidence="2 3">
    <name type="scientific">Sphingobium lignivorans</name>
    <dbReference type="NCBI Taxonomy" id="2735886"/>
    <lineage>
        <taxon>Bacteria</taxon>
        <taxon>Pseudomonadati</taxon>
        <taxon>Pseudomonadota</taxon>
        <taxon>Alphaproteobacteria</taxon>
        <taxon>Sphingomonadales</taxon>
        <taxon>Sphingomonadaceae</taxon>
        <taxon>Sphingobium</taxon>
    </lineage>
</organism>
<keyword evidence="3" id="KW-1185">Reference proteome</keyword>
<dbReference type="Proteomes" id="UP001138540">
    <property type="component" value="Unassembled WGS sequence"/>
</dbReference>
<dbReference type="SUPFAM" id="SSF55729">
    <property type="entry name" value="Acyl-CoA N-acyltransferases (Nat)"/>
    <property type="match status" value="1"/>
</dbReference>
<feature type="domain" description="N-acetyltransferase" evidence="1">
    <location>
        <begin position="8"/>
        <end position="175"/>
    </location>
</feature>
<evidence type="ECO:0000313" key="2">
    <source>
        <dbReference type="EMBL" id="MBB5987946.1"/>
    </source>
</evidence>
<sequence>MSRETPAFSIETLRPRDLPSALAIQSESYPAFLIEEAAPFLSRLTLADSYCLAALREGPREQAILGYLLAHGWRGESPPPVGAVLADGGPREVLFIHDLAVSSSGRGLGVGRSLVMRVFELAARDGIRSAELIAVEGAADYWRALGFVEDAVSPGLAAKVATYGDRARWMTRAIPG</sequence>
<dbReference type="PROSITE" id="PS51186">
    <property type="entry name" value="GNAT"/>
    <property type="match status" value="1"/>
</dbReference>